<sequence length="541" mass="60095">MRINFLPGLLVCLVLLSFAPLSPAQSTAPATPADMPHISRQDGRFALMVDGAPYLVLGAQMHNSSAWASVLPKVWPWMEAMHVNTVAAPVYWEQIEATEGKFDFTEVDALVNQAREHHLHLILLWFGTWKNGQMRYTPRWVKMDGSRFPRMRDAHGEPIEVLSANSSSNLDADKKAFSTLMRHLKQLDGDQHTVIMVQVENESGAIGSVRDYSAMAEKQFEGTVPEALLKGLHKTPGTWKQVFGGDADETFQAYSVSRYIDEVAKAGKAEYPLPMYVNVWVSYPIRELPERRIPTPGISYPSGGAVQSMLNLWKMETPDIDIIGPDIYSSDGAFYREILRTYSRPDNPLWIPETGSGDDFGRYFFTALGMGAIGFSPFGVDRIDATIPPGGLPGMHAENYALIGPMDREIAALNFEGKLKTAVEEEGQAVQTLNFGKWQATIGFGYPQRDGMRPPGTKDFHGRALVAQLGPDKFLVTGFDASITFQLTSPGHEHMQILQAEEGSYRNGKWQPLRILNGDETDRGLNFRHQGSVAQIELGTF</sequence>
<dbReference type="GO" id="GO:0009341">
    <property type="term" value="C:beta-galactosidase complex"/>
    <property type="evidence" value="ECO:0007669"/>
    <property type="project" value="InterPro"/>
</dbReference>
<dbReference type="InterPro" id="IPR017853">
    <property type="entry name" value="GH"/>
</dbReference>
<evidence type="ECO:0000256" key="1">
    <source>
        <dbReference type="ARBA" id="ARBA00022801"/>
    </source>
</evidence>
<feature type="signal peptide" evidence="3">
    <location>
        <begin position="1"/>
        <end position="24"/>
    </location>
</feature>
<evidence type="ECO:0000259" key="5">
    <source>
        <dbReference type="Pfam" id="PF18120"/>
    </source>
</evidence>
<dbReference type="GO" id="GO:0005975">
    <property type="term" value="P:carbohydrate metabolic process"/>
    <property type="evidence" value="ECO:0007669"/>
    <property type="project" value="InterPro"/>
</dbReference>
<dbReference type="AlphaFoldDB" id="A0A4R1L1T8"/>
<dbReference type="EMBL" id="SMGK01000004">
    <property type="protein sequence ID" value="TCK71925.1"/>
    <property type="molecule type" value="Genomic_DNA"/>
</dbReference>
<protein>
    <submittedName>
        <fullName evidence="6">Beta-galactosidase GanA</fullName>
    </submittedName>
</protein>
<organism evidence="6 7">
    <name type="scientific">Acidipila rosea</name>
    <dbReference type="NCBI Taxonomy" id="768535"/>
    <lineage>
        <taxon>Bacteria</taxon>
        <taxon>Pseudomonadati</taxon>
        <taxon>Acidobacteriota</taxon>
        <taxon>Terriglobia</taxon>
        <taxon>Terriglobales</taxon>
        <taxon>Acidobacteriaceae</taxon>
        <taxon>Acidipila</taxon>
    </lineage>
</organism>
<keyword evidence="3" id="KW-0732">Signal</keyword>
<dbReference type="FunFam" id="3.20.20.80:FF:000135">
    <property type="entry name" value="Beta-galactosidase, putative, bgl35A"/>
    <property type="match status" value="1"/>
</dbReference>
<evidence type="ECO:0000256" key="3">
    <source>
        <dbReference type="SAM" id="SignalP"/>
    </source>
</evidence>
<evidence type="ECO:0000256" key="2">
    <source>
        <dbReference type="ARBA" id="ARBA00023295"/>
    </source>
</evidence>
<name>A0A4R1L1T8_9BACT</name>
<comment type="caution">
    <text evidence="6">The sequence shown here is derived from an EMBL/GenBank/DDBJ whole genome shotgun (WGS) entry which is preliminary data.</text>
</comment>
<dbReference type="Gene3D" id="3.20.20.80">
    <property type="entry name" value="Glycosidases"/>
    <property type="match status" value="1"/>
</dbReference>
<dbReference type="Gene3D" id="2.60.220.20">
    <property type="entry name" value="putative beta-Galactosidase from caulobacter crescentus"/>
    <property type="match status" value="1"/>
</dbReference>
<gene>
    <name evidence="6" type="ORF">C7378_2547</name>
</gene>
<evidence type="ECO:0000313" key="7">
    <source>
        <dbReference type="Proteomes" id="UP000295210"/>
    </source>
</evidence>
<dbReference type="InterPro" id="IPR040719">
    <property type="entry name" value="DUF5597"/>
</dbReference>
<accession>A0A4R1L1T8</accession>
<proteinExistence type="predicted"/>
<evidence type="ECO:0000259" key="4">
    <source>
        <dbReference type="Pfam" id="PF02449"/>
    </source>
</evidence>
<reference evidence="6 7" key="1">
    <citation type="submission" date="2019-03" db="EMBL/GenBank/DDBJ databases">
        <title>Genomic Encyclopedia of Type Strains, Phase IV (KMG-IV): sequencing the most valuable type-strain genomes for metagenomic binning, comparative biology and taxonomic classification.</title>
        <authorList>
            <person name="Goeker M."/>
        </authorList>
    </citation>
    <scope>NUCLEOTIDE SEQUENCE [LARGE SCALE GENOMIC DNA]</scope>
    <source>
        <strain evidence="6 7">DSM 103428</strain>
    </source>
</reference>
<keyword evidence="2" id="KW-0326">Glycosidase</keyword>
<dbReference type="Pfam" id="PF02449">
    <property type="entry name" value="Glyco_hydro_42"/>
    <property type="match status" value="1"/>
</dbReference>
<dbReference type="Pfam" id="PF18120">
    <property type="entry name" value="DUF5597"/>
    <property type="match status" value="1"/>
</dbReference>
<dbReference type="OrthoDB" id="9800974at2"/>
<dbReference type="Proteomes" id="UP000295210">
    <property type="component" value="Unassembled WGS sequence"/>
</dbReference>
<dbReference type="GO" id="GO:0004565">
    <property type="term" value="F:beta-galactosidase activity"/>
    <property type="evidence" value="ECO:0007669"/>
    <property type="project" value="InterPro"/>
</dbReference>
<keyword evidence="7" id="KW-1185">Reference proteome</keyword>
<evidence type="ECO:0000313" key="6">
    <source>
        <dbReference type="EMBL" id="TCK71925.1"/>
    </source>
</evidence>
<dbReference type="SUPFAM" id="SSF51445">
    <property type="entry name" value="(Trans)glycosidases"/>
    <property type="match status" value="1"/>
</dbReference>
<keyword evidence="1" id="KW-0378">Hydrolase</keyword>
<feature type="chain" id="PRO_5020654539" evidence="3">
    <location>
        <begin position="25"/>
        <end position="541"/>
    </location>
</feature>
<feature type="domain" description="DUF5597" evidence="5">
    <location>
        <begin position="397"/>
        <end position="528"/>
    </location>
</feature>
<feature type="domain" description="Glycoside hydrolase family 42 N-terminal" evidence="4">
    <location>
        <begin position="77"/>
        <end position="242"/>
    </location>
</feature>
<dbReference type="RefSeq" id="WP_131997198.1">
    <property type="nucleotide sequence ID" value="NZ_SMGK01000004.1"/>
</dbReference>
<dbReference type="InterPro" id="IPR013529">
    <property type="entry name" value="Glyco_hydro_42_N"/>
</dbReference>